<evidence type="ECO:0000259" key="5">
    <source>
        <dbReference type="PROSITE" id="PS50977"/>
    </source>
</evidence>
<evidence type="ECO:0000313" key="7">
    <source>
        <dbReference type="Proteomes" id="UP000660611"/>
    </source>
</evidence>
<organism evidence="6 7">
    <name type="scientific">Dactylosporangium siamense</name>
    <dbReference type="NCBI Taxonomy" id="685454"/>
    <lineage>
        <taxon>Bacteria</taxon>
        <taxon>Bacillati</taxon>
        <taxon>Actinomycetota</taxon>
        <taxon>Actinomycetes</taxon>
        <taxon>Micromonosporales</taxon>
        <taxon>Micromonosporaceae</taxon>
        <taxon>Dactylosporangium</taxon>
    </lineage>
</organism>
<dbReference type="InterPro" id="IPR050109">
    <property type="entry name" value="HTH-type_TetR-like_transc_reg"/>
</dbReference>
<dbReference type="Proteomes" id="UP000660611">
    <property type="component" value="Unassembled WGS sequence"/>
</dbReference>
<dbReference type="InterPro" id="IPR036271">
    <property type="entry name" value="Tet_transcr_reg_TetR-rel_C_sf"/>
</dbReference>
<dbReference type="SUPFAM" id="SSF48498">
    <property type="entry name" value="Tetracyclin repressor-like, C-terminal domain"/>
    <property type="match status" value="1"/>
</dbReference>
<evidence type="ECO:0000256" key="1">
    <source>
        <dbReference type="ARBA" id="ARBA00023015"/>
    </source>
</evidence>
<dbReference type="GO" id="GO:0045892">
    <property type="term" value="P:negative regulation of DNA-templated transcription"/>
    <property type="evidence" value="ECO:0007669"/>
    <property type="project" value="InterPro"/>
</dbReference>
<dbReference type="Pfam" id="PF00440">
    <property type="entry name" value="TetR_N"/>
    <property type="match status" value="1"/>
</dbReference>
<dbReference type="Gene3D" id="1.10.10.60">
    <property type="entry name" value="Homeodomain-like"/>
    <property type="match status" value="1"/>
</dbReference>
<feature type="DNA-binding region" description="H-T-H motif" evidence="4">
    <location>
        <begin position="29"/>
        <end position="48"/>
    </location>
</feature>
<keyword evidence="2 4" id="KW-0238">DNA-binding</keyword>
<dbReference type="Pfam" id="PF02909">
    <property type="entry name" value="TetR_C_1"/>
    <property type="match status" value="1"/>
</dbReference>
<keyword evidence="7" id="KW-1185">Reference proteome</keyword>
<evidence type="ECO:0000313" key="6">
    <source>
        <dbReference type="EMBL" id="GIG47103.1"/>
    </source>
</evidence>
<dbReference type="EMBL" id="BONQ01000081">
    <property type="protein sequence ID" value="GIG47103.1"/>
    <property type="molecule type" value="Genomic_DNA"/>
</dbReference>
<name>A0A919PRN9_9ACTN</name>
<proteinExistence type="predicted"/>
<dbReference type="InterPro" id="IPR001647">
    <property type="entry name" value="HTH_TetR"/>
</dbReference>
<evidence type="ECO:0000256" key="4">
    <source>
        <dbReference type="PROSITE-ProRule" id="PRU00335"/>
    </source>
</evidence>
<dbReference type="SUPFAM" id="SSF46689">
    <property type="entry name" value="Homeodomain-like"/>
    <property type="match status" value="1"/>
</dbReference>
<accession>A0A919PRN9</accession>
<gene>
    <name evidence="6" type="ORF">Dsi01nite_051440</name>
</gene>
<dbReference type="PANTHER" id="PTHR30055">
    <property type="entry name" value="HTH-TYPE TRANSCRIPTIONAL REGULATOR RUTR"/>
    <property type="match status" value="1"/>
</dbReference>
<evidence type="ECO:0000256" key="2">
    <source>
        <dbReference type="ARBA" id="ARBA00023125"/>
    </source>
</evidence>
<dbReference type="AlphaFoldDB" id="A0A919PRN9"/>
<dbReference type="RefSeq" id="WP_203848844.1">
    <property type="nucleotide sequence ID" value="NZ_BAAAVW010000017.1"/>
</dbReference>
<dbReference type="PROSITE" id="PS50977">
    <property type="entry name" value="HTH_TETR_2"/>
    <property type="match status" value="1"/>
</dbReference>
<dbReference type="GO" id="GO:0000976">
    <property type="term" value="F:transcription cis-regulatory region binding"/>
    <property type="evidence" value="ECO:0007669"/>
    <property type="project" value="TreeGrafter"/>
</dbReference>
<feature type="domain" description="HTH tetR-type" evidence="5">
    <location>
        <begin position="6"/>
        <end position="66"/>
    </location>
</feature>
<keyword evidence="3" id="KW-0804">Transcription</keyword>
<dbReference type="PRINTS" id="PR00455">
    <property type="entry name" value="HTHTETR"/>
</dbReference>
<dbReference type="InterPro" id="IPR004111">
    <property type="entry name" value="Repressor_TetR_C"/>
</dbReference>
<dbReference type="PANTHER" id="PTHR30055:SF234">
    <property type="entry name" value="HTH-TYPE TRANSCRIPTIONAL REGULATOR BETI"/>
    <property type="match status" value="1"/>
</dbReference>
<reference evidence="6" key="1">
    <citation type="submission" date="2021-01" db="EMBL/GenBank/DDBJ databases">
        <title>Whole genome shotgun sequence of Dactylosporangium siamense NBRC 106093.</title>
        <authorList>
            <person name="Komaki H."/>
            <person name="Tamura T."/>
        </authorList>
    </citation>
    <scope>NUCLEOTIDE SEQUENCE</scope>
    <source>
        <strain evidence="6">NBRC 106093</strain>
    </source>
</reference>
<keyword evidence="1" id="KW-0805">Transcription regulation</keyword>
<dbReference type="Gene3D" id="1.10.357.10">
    <property type="entry name" value="Tetracycline Repressor, domain 2"/>
    <property type="match status" value="1"/>
</dbReference>
<sequence length="218" mass="23548">MRKLKESRRPEIIDAALAVAADRGLDALSMRAVAQRVGVTPMALYGYFRTKDELLEAVVGRLLEEIPPAPPGLGWREMLQHLAYGLRSVAGRYPAVLPVLLTRPAVSPGAIRVVDVVYRALLDAGVPHGQVARLERMFSTLAIGHILSEMSGRFGAGTLDPPARRAQLSPESLPGHHTLGAHLDQPVDWDDEFTANLRDMCDLAAALAAADTNPQATH</sequence>
<dbReference type="InterPro" id="IPR009057">
    <property type="entry name" value="Homeodomain-like_sf"/>
</dbReference>
<dbReference type="GO" id="GO:0003700">
    <property type="term" value="F:DNA-binding transcription factor activity"/>
    <property type="evidence" value="ECO:0007669"/>
    <property type="project" value="TreeGrafter"/>
</dbReference>
<comment type="caution">
    <text evidence="6">The sequence shown here is derived from an EMBL/GenBank/DDBJ whole genome shotgun (WGS) entry which is preliminary data.</text>
</comment>
<evidence type="ECO:0000256" key="3">
    <source>
        <dbReference type="ARBA" id="ARBA00023163"/>
    </source>
</evidence>
<protein>
    <submittedName>
        <fullName evidence="6">TetR family transcriptional regulator</fullName>
    </submittedName>
</protein>